<reference evidence="11" key="1">
    <citation type="submission" date="2017-01" db="EMBL/GenBank/DDBJ databases">
        <title>A deep insight into the sialotranscriptome of adult male and female Cluex tarsalis mosquitoes.</title>
        <authorList>
            <person name="Ribeiro J.M."/>
            <person name="Moreira F."/>
            <person name="Bernard K.A."/>
            <person name="Calvo E."/>
        </authorList>
    </citation>
    <scope>NUCLEOTIDE SEQUENCE</scope>
    <source>
        <strain evidence="11">Kern County</strain>
        <tissue evidence="11">Salivary glands</tissue>
    </source>
</reference>
<evidence type="ECO:0000256" key="7">
    <source>
        <dbReference type="ARBA" id="ARBA00023136"/>
    </source>
</evidence>
<keyword evidence="5 10" id="KW-0812">Transmembrane</keyword>
<dbReference type="Pfam" id="PF01130">
    <property type="entry name" value="CD36"/>
    <property type="match status" value="1"/>
</dbReference>
<organism evidence="11">
    <name type="scientific">Culex tarsalis</name>
    <name type="common">Encephalitis mosquito</name>
    <dbReference type="NCBI Taxonomy" id="7177"/>
    <lineage>
        <taxon>Eukaryota</taxon>
        <taxon>Metazoa</taxon>
        <taxon>Ecdysozoa</taxon>
        <taxon>Arthropoda</taxon>
        <taxon>Hexapoda</taxon>
        <taxon>Insecta</taxon>
        <taxon>Pterygota</taxon>
        <taxon>Neoptera</taxon>
        <taxon>Endopterygota</taxon>
        <taxon>Diptera</taxon>
        <taxon>Nematocera</taxon>
        <taxon>Culicoidea</taxon>
        <taxon>Culicidae</taxon>
        <taxon>Culicinae</taxon>
        <taxon>Culicini</taxon>
        <taxon>Culex</taxon>
        <taxon>Culex</taxon>
    </lineage>
</organism>
<evidence type="ECO:0000256" key="8">
    <source>
        <dbReference type="ARBA" id="ARBA00023180"/>
    </source>
</evidence>
<sequence>MTELKSAVNQQNTVSKPQQNIQHNITKRNNGAAESSSKIACKRSNTLDNIAYHLGIPKSDADEVDDDRSVYVTLLLLGFLIIVFIASVTGFFVMWFTDVYDNSILEKLKLTFNSTAAEWWENPPINPLLKVHVFNYTNVEEFFEGKASKLEVVDLGPYVFLETAGKTNVSFNNDGTITYKEKRSYQFLANQSSGMQYDKVVVPNIPMLTAVSNYFDESFYKKMILNTALTGVKAKPFKVLPVDSFLWGYEDELLSLAQKFSFNPEVSFSKFGILMTRNGTSTETFTIYSGENDLKQLAVIKEMNGKSKMEMWTTDECNRVDGTDGSQFPPHLMDKRQTLYVFIKSLCRKFPLQYEKDVILFEGIPAWRYKAPLDVFAHPSINSDNQCFCDLGSAFCPSSGLLNATMCSFGAPIYASFPHFYTGDKQLLESVNGLNPQQEKHETFADIHPRLAFPIDGASRFQINVQVRKTAYITGLEQFQDDQILPVIWLEVVPGEISEELRNMIYHSTFSANAIQLSFKYGSLFICVASLALLTITCYFRTKNNLNNNTKQNEIPKVYDASGENNS</sequence>
<evidence type="ECO:0000256" key="6">
    <source>
        <dbReference type="ARBA" id="ARBA00022989"/>
    </source>
</evidence>
<dbReference type="GO" id="GO:0005886">
    <property type="term" value="C:plasma membrane"/>
    <property type="evidence" value="ECO:0007669"/>
    <property type="project" value="UniProtKB-SubCell"/>
</dbReference>
<feature type="compositionally biased region" description="Polar residues" evidence="9">
    <location>
        <begin position="7"/>
        <end position="34"/>
    </location>
</feature>
<dbReference type="InterPro" id="IPR002159">
    <property type="entry name" value="CD36_fam"/>
</dbReference>
<evidence type="ECO:0000256" key="1">
    <source>
        <dbReference type="ARBA" id="ARBA00003156"/>
    </source>
</evidence>
<comment type="subcellular location">
    <subcellularLocation>
        <location evidence="2">Cell membrane</location>
    </subcellularLocation>
</comment>
<dbReference type="PANTHER" id="PTHR11923:SF50">
    <property type="entry name" value="GH19047P"/>
    <property type="match status" value="1"/>
</dbReference>
<dbReference type="GO" id="GO:0005737">
    <property type="term" value="C:cytoplasm"/>
    <property type="evidence" value="ECO:0007669"/>
    <property type="project" value="TreeGrafter"/>
</dbReference>
<feature type="transmembrane region" description="Helical" evidence="10">
    <location>
        <begin position="74"/>
        <end position="96"/>
    </location>
</feature>
<dbReference type="GO" id="GO:0005044">
    <property type="term" value="F:scavenger receptor activity"/>
    <property type="evidence" value="ECO:0007669"/>
    <property type="project" value="TreeGrafter"/>
</dbReference>
<feature type="region of interest" description="Disordered" evidence="9">
    <location>
        <begin position="1"/>
        <end position="34"/>
    </location>
</feature>
<evidence type="ECO:0000313" key="11">
    <source>
        <dbReference type="EMBL" id="JAV34780.1"/>
    </source>
</evidence>
<protein>
    <submittedName>
        <fullName evidence="11">Putative plasma membrane glycoprotein cd36</fullName>
    </submittedName>
</protein>
<evidence type="ECO:0000256" key="4">
    <source>
        <dbReference type="ARBA" id="ARBA00022475"/>
    </source>
</evidence>
<proteinExistence type="inferred from homology"/>
<dbReference type="AlphaFoldDB" id="A0A1Q3G4P8"/>
<dbReference type="PANTHER" id="PTHR11923">
    <property type="entry name" value="SCAVENGER RECEPTOR CLASS B TYPE-1 SR-B1"/>
    <property type="match status" value="1"/>
</dbReference>
<keyword evidence="7 10" id="KW-0472">Membrane</keyword>
<evidence type="ECO:0000256" key="5">
    <source>
        <dbReference type="ARBA" id="ARBA00022692"/>
    </source>
</evidence>
<name>A0A1Q3G4P8_CULTA</name>
<evidence type="ECO:0000256" key="10">
    <source>
        <dbReference type="SAM" id="Phobius"/>
    </source>
</evidence>
<keyword evidence="6 10" id="KW-1133">Transmembrane helix</keyword>
<dbReference type="EMBL" id="GFDL01000265">
    <property type="protein sequence ID" value="JAV34780.1"/>
    <property type="molecule type" value="Transcribed_RNA"/>
</dbReference>
<keyword evidence="8" id="KW-0325">Glycoprotein</keyword>
<accession>A0A1Q3G4P8</accession>
<evidence type="ECO:0000256" key="2">
    <source>
        <dbReference type="ARBA" id="ARBA00004236"/>
    </source>
</evidence>
<dbReference type="PRINTS" id="PR01609">
    <property type="entry name" value="CD36FAMILY"/>
</dbReference>
<evidence type="ECO:0000256" key="9">
    <source>
        <dbReference type="SAM" id="MobiDB-lite"/>
    </source>
</evidence>
<keyword evidence="4" id="KW-1003">Cell membrane</keyword>
<comment type="similarity">
    <text evidence="3">Belongs to the CD36 family.</text>
</comment>
<evidence type="ECO:0000256" key="3">
    <source>
        <dbReference type="ARBA" id="ARBA00010532"/>
    </source>
</evidence>
<comment type="function">
    <text evidence="1">Plays an olfactory role that is not restricted to pheromone sensitivity.</text>
</comment>
<feature type="transmembrane region" description="Helical" evidence="10">
    <location>
        <begin position="521"/>
        <end position="540"/>
    </location>
</feature>